<reference evidence="2" key="1">
    <citation type="submission" date="2023-03" db="EMBL/GenBank/DDBJ databases">
        <title>Massive genome expansion in bonnet fungi (Mycena s.s.) driven by repeated elements and novel gene families across ecological guilds.</title>
        <authorList>
            <consortium name="Lawrence Berkeley National Laboratory"/>
            <person name="Harder C.B."/>
            <person name="Miyauchi S."/>
            <person name="Viragh M."/>
            <person name="Kuo A."/>
            <person name="Thoen E."/>
            <person name="Andreopoulos B."/>
            <person name="Lu D."/>
            <person name="Skrede I."/>
            <person name="Drula E."/>
            <person name="Henrissat B."/>
            <person name="Morin E."/>
            <person name="Kohler A."/>
            <person name="Barry K."/>
            <person name="LaButti K."/>
            <person name="Morin E."/>
            <person name="Salamov A."/>
            <person name="Lipzen A."/>
            <person name="Mereny Z."/>
            <person name="Hegedus B."/>
            <person name="Baldrian P."/>
            <person name="Stursova M."/>
            <person name="Weitz H."/>
            <person name="Taylor A."/>
            <person name="Grigoriev I.V."/>
            <person name="Nagy L.G."/>
            <person name="Martin F."/>
            <person name="Kauserud H."/>
        </authorList>
    </citation>
    <scope>NUCLEOTIDE SEQUENCE</scope>
    <source>
        <strain evidence="2">CBHHK067</strain>
    </source>
</reference>
<evidence type="ECO:0000313" key="3">
    <source>
        <dbReference type="Proteomes" id="UP001221757"/>
    </source>
</evidence>
<feature type="coiled-coil region" evidence="1">
    <location>
        <begin position="59"/>
        <end position="93"/>
    </location>
</feature>
<comment type="caution">
    <text evidence="2">The sequence shown here is derived from an EMBL/GenBank/DDBJ whole genome shotgun (WGS) entry which is preliminary data.</text>
</comment>
<proteinExistence type="predicted"/>
<dbReference type="AlphaFoldDB" id="A0AAD7G5T8"/>
<protein>
    <recommendedName>
        <fullName evidence="4">F-box domain-containing protein</fullName>
    </recommendedName>
</protein>
<evidence type="ECO:0000313" key="2">
    <source>
        <dbReference type="EMBL" id="KAJ7658580.1"/>
    </source>
</evidence>
<dbReference type="EMBL" id="JARKIE010000277">
    <property type="protein sequence ID" value="KAJ7658580.1"/>
    <property type="molecule type" value="Genomic_DNA"/>
</dbReference>
<evidence type="ECO:0008006" key="4">
    <source>
        <dbReference type="Google" id="ProtNLM"/>
    </source>
</evidence>
<organism evidence="2 3">
    <name type="scientific">Mycena rosella</name>
    <name type="common">Pink bonnet</name>
    <name type="synonym">Agaricus rosellus</name>
    <dbReference type="NCBI Taxonomy" id="1033263"/>
    <lineage>
        <taxon>Eukaryota</taxon>
        <taxon>Fungi</taxon>
        <taxon>Dikarya</taxon>
        <taxon>Basidiomycota</taxon>
        <taxon>Agaricomycotina</taxon>
        <taxon>Agaricomycetes</taxon>
        <taxon>Agaricomycetidae</taxon>
        <taxon>Agaricales</taxon>
        <taxon>Marasmiineae</taxon>
        <taxon>Mycenaceae</taxon>
        <taxon>Mycena</taxon>
    </lineage>
</organism>
<gene>
    <name evidence="2" type="ORF">B0H17DRAFT_345580</name>
</gene>
<evidence type="ECO:0000256" key="1">
    <source>
        <dbReference type="SAM" id="Coils"/>
    </source>
</evidence>
<keyword evidence="1" id="KW-0175">Coiled coil</keyword>
<name>A0AAD7G5T8_MYCRO</name>
<sequence length="519" mass="57837">MSATRCSECGAAVTASSWSAEALNINVSVAPGTLMRHQELMTTNALPQDAEILFIQAVVAKIGARLADIEKKISEVRRRLQQLEDERASLSKYRAQNNAVVSPLRHMPPEVLAEIFSWTLPTTREALDRRKFDINDGPWVLTHISSRWRAVALSTSALWSRVDVNCGQPRANPLPMLKTQIERAHKLKIHFHGQEKKPAGPQIEIFRFLAEHSSRWEELVISLTPHLVPLLDTLQNRLPVLHRLWLQFQRLESQDVVALHCFRHAPSLLHVGIQNCHRYIPVSFPASQLTQYSLDAPWKVHAGILKSAINLIQARVIVNFNNDPWPEPDIINLMCLRGLYVSHSVILDHLRAPALHGIMIGVTSNPEPARHLLPFVSRSSCNVTRLGLRGPSNSDQVTEILRKLPSVGELVILLTRASVPIPEILGSTVLAPQLRSISFGWEQECHDYALCLKILQSRWDAENCALKAASLLHISGTGPDTRTLQGLEVLRQDGLDLSLLNGNDASDAIHASSYSASWA</sequence>
<keyword evidence="3" id="KW-1185">Reference proteome</keyword>
<dbReference type="Proteomes" id="UP001221757">
    <property type="component" value="Unassembled WGS sequence"/>
</dbReference>
<accession>A0AAD7G5T8</accession>